<dbReference type="PANTHER" id="PTHR43179">
    <property type="entry name" value="RHAMNOSYLTRANSFERASE WBBL"/>
    <property type="match status" value="1"/>
</dbReference>
<sequence length="310" mass="35882">MEMYLPSVMTALQNAETRYEVIIIDDCSKDDSVAFIREHYPEVRLLVNSKNLGFAGTCNRGIEAATMELSFILNSDVQLTPDYFKEQWKYFEQEDTFGVMGRIMSKDGDRIEDAARILFYQGCRIKANRFYYNEHAHEWAYTAYLSGANALVDTAKLKELNGFDEIYSPFSSEDSDLSTRAWLLGWKCYYEHASVCFHQVSGSIKSNVRARLLSTVYYRNRFIFQQIHLSGFRAFILPVHILVVEVLAKALIGKFWIWNAYREYLGMAEQIRASKQKLNSLKDKHASSLNIDDIMELIRNSISSRDVVRL</sequence>
<evidence type="ECO:0000256" key="3">
    <source>
        <dbReference type="ARBA" id="ARBA00022679"/>
    </source>
</evidence>
<evidence type="ECO:0000259" key="4">
    <source>
        <dbReference type="Pfam" id="PF00535"/>
    </source>
</evidence>
<protein>
    <recommendedName>
        <fullName evidence="4">Glycosyltransferase 2-like domain-containing protein</fullName>
    </recommendedName>
</protein>
<organism evidence="5 6">
    <name type="scientific">Pedobacter quisquiliarum</name>
    <dbReference type="NCBI Taxonomy" id="1834438"/>
    <lineage>
        <taxon>Bacteria</taxon>
        <taxon>Pseudomonadati</taxon>
        <taxon>Bacteroidota</taxon>
        <taxon>Sphingobacteriia</taxon>
        <taxon>Sphingobacteriales</taxon>
        <taxon>Sphingobacteriaceae</taxon>
        <taxon>Pedobacter</taxon>
    </lineage>
</organism>
<dbReference type="PANTHER" id="PTHR43179:SF12">
    <property type="entry name" value="GALACTOFURANOSYLTRANSFERASE GLFT2"/>
    <property type="match status" value="1"/>
</dbReference>
<reference evidence="5" key="1">
    <citation type="journal article" date="2014" name="Int. J. Syst. Evol. Microbiol.">
        <title>Complete genome sequence of Corynebacterium casei LMG S-19264T (=DSM 44701T), isolated from a smear-ripened cheese.</title>
        <authorList>
            <consortium name="US DOE Joint Genome Institute (JGI-PGF)"/>
            <person name="Walter F."/>
            <person name="Albersmeier A."/>
            <person name="Kalinowski J."/>
            <person name="Ruckert C."/>
        </authorList>
    </citation>
    <scope>NUCLEOTIDE SEQUENCE</scope>
    <source>
        <strain evidence="5">CGMCC 1.15343</strain>
    </source>
</reference>
<evidence type="ECO:0000313" key="6">
    <source>
        <dbReference type="Proteomes" id="UP000651668"/>
    </source>
</evidence>
<dbReference type="SUPFAM" id="SSF53448">
    <property type="entry name" value="Nucleotide-diphospho-sugar transferases"/>
    <property type="match status" value="1"/>
</dbReference>
<feature type="domain" description="Glycosyltransferase 2-like" evidence="4">
    <location>
        <begin position="5"/>
        <end position="151"/>
    </location>
</feature>
<reference evidence="5" key="2">
    <citation type="submission" date="2020-09" db="EMBL/GenBank/DDBJ databases">
        <authorList>
            <person name="Sun Q."/>
            <person name="Zhou Y."/>
        </authorList>
    </citation>
    <scope>NUCLEOTIDE SEQUENCE</scope>
    <source>
        <strain evidence="5">CGMCC 1.15343</strain>
    </source>
</reference>
<dbReference type="InterPro" id="IPR029044">
    <property type="entry name" value="Nucleotide-diphossugar_trans"/>
</dbReference>
<dbReference type="Proteomes" id="UP000651668">
    <property type="component" value="Unassembled WGS sequence"/>
</dbReference>
<proteinExistence type="inferred from homology"/>
<dbReference type="Gene3D" id="3.90.550.10">
    <property type="entry name" value="Spore Coat Polysaccharide Biosynthesis Protein SpsA, Chain A"/>
    <property type="match status" value="1"/>
</dbReference>
<dbReference type="InterPro" id="IPR001173">
    <property type="entry name" value="Glyco_trans_2-like"/>
</dbReference>
<keyword evidence="3" id="KW-0808">Transferase</keyword>
<evidence type="ECO:0000313" key="5">
    <source>
        <dbReference type="EMBL" id="GGC54813.1"/>
    </source>
</evidence>
<comment type="caution">
    <text evidence="5">The sequence shown here is derived from an EMBL/GenBank/DDBJ whole genome shotgun (WGS) entry which is preliminary data.</text>
</comment>
<accession>A0A916X9Z5</accession>
<evidence type="ECO:0000256" key="2">
    <source>
        <dbReference type="ARBA" id="ARBA00022676"/>
    </source>
</evidence>
<name>A0A916X9Z5_9SPHI</name>
<dbReference type="Pfam" id="PF00535">
    <property type="entry name" value="Glycos_transf_2"/>
    <property type="match status" value="1"/>
</dbReference>
<keyword evidence="6" id="KW-1185">Reference proteome</keyword>
<comment type="similarity">
    <text evidence="1">Belongs to the glycosyltransferase 2 family.</text>
</comment>
<keyword evidence="2" id="KW-0328">Glycosyltransferase</keyword>
<gene>
    <name evidence="5" type="ORF">GCM10011387_05420</name>
</gene>
<dbReference type="GO" id="GO:0016757">
    <property type="term" value="F:glycosyltransferase activity"/>
    <property type="evidence" value="ECO:0007669"/>
    <property type="project" value="UniProtKB-KW"/>
</dbReference>
<dbReference type="AlphaFoldDB" id="A0A916X9Z5"/>
<evidence type="ECO:0000256" key="1">
    <source>
        <dbReference type="ARBA" id="ARBA00006739"/>
    </source>
</evidence>
<dbReference type="EMBL" id="BMIL01000002">
    <property type="protein sequence ID" value="GGC54813.1"/>
    <property type="molecule type" value="Genomic_DNA"/>
</dbReference>